<evidence type="ECO:0000313" key="2">
    <source>
        <dbReference type="Proteomes" id="UP000294749"/>
    </source>
</evidence>
<name>A0A4R7JZI2_9FLAO</name>
<protein>
    <submittedName>
        <fullName evidence="1">Uncharacterized protein</fullName>
    </submittedName>
</protein>
<dbReference type="OrthoDB" id="9825389at2"/>
<sequence>MEIDEQMQLRSLLVDMVGQWAIKYPNPVIKNHSYLNEDTSQFYTSEAELKVFKIDPKQLHRLHVAYNTYLGLIGVTDNKAFSNELYSLIIMARSLCPTLKYYGQEFPFTTGSDDPQTFTWYCKEFFDLPFRSSSAFWQKQNFNSSYLINYEDEQHIEILPPLRQDEHRTIERPIFSDWDKDPF</sequence>
<keyword evidence="2" id="KW-1185">Reference proteome</keyword>
<comment type="caution">
    <text evidence="1">The sequence shown here is derived from an EMBL/GenBank/DDBJ whole genome shotgun (WGS) entry which is preliminary data.</text>
</comment>
<accession>A0A4R7JZI2</accession>
<reference evidence="1 2" key="1">
    <citation type="submission" date="2019-03" db="EMBL/GenBank/DDBJ databases">
        <title>Genomic Encyclopedia of Archaeal and Bacterial Type Strains, Phase II (KMG-II): from individual species to whole genera.</title>
        <authorList>
            <person name="Goeker M."/>
        </authorList>
    </citation>
    <scope>NUCLEOTIDE SEQUENCE [LARGE SCALE GENOMIC DNA]</scope>
    <source>
        <strain evidence="1 2">DSM 25233</strain>
    </source>
</reference>
<dbReference type="EMBL" id="SOAY01000012">
    <property type="protein sequence ID" value="TDT43655.1"/>
    <property type="molecule type" value="Genomic_DNA"/>
</dbReference>
<dbReference type="AlphaFoldDB" id="A0A4R7JZI2"/>
<evidence type="ECO:0000313" key="1">
    <source>
        <dbReference type="EMBL" id="TDT43655.1"/>
    </source>
</evidence>
<organism evidence="1 2">
    <name type="scientific">Maribacter spongiicola</name>
    <dbReference type="NCBI Taxonomy" id="1206753"/>
    <lineage>
        <taxon>Bacteria</taxon>
        <taxon>Pseudomonadati</taxon>
        <taxon>Bacteroidota</taxon>
        <taxon>Flavobacteriia</taxon>
        <taxon>Flavobacteriales</taxon>
        <taxon>Flavobacteriaceae</taxon>
        <taxon>Maribacter</taxon>
    </lineage>
</organism>
<proteinExistence type="predicted"/>
<dbReference type="RefSeq" id="WP_133688050.1">
    <property type="nucleotide sequence ID" value="NZ_SOAY01000012.1"/>
</dbReference>
<gene>
    <name evidence="1" type="ORF">CLV90_2777</name>
</gene>
<dbReference type="Proteomes" id="UP000294749">
    <property type="component" value="Unassembled WGS sequence"/>
</dbReference>